<proteinExistence type="predicted"/>
<dbReference type="AlphaFoldDB" id="A0A846QY26"/>
<accession>A0A846QY26</accession>
<feature type="signal peptide" evidence="1">
    <location>
        <begin position="1"/>
        <end position="18"/>
    </location>
</feature>
<dbReference type="InterPro" id="IPR011990">
    <property type="entry name" value="TPR-like_helical_dom_sf"/>
</dbReference>
<name>A0A846QY26_9FLAO</name>
<protein>
    <submittedName>
        <fullName evidence="2">Uncharacterized protein</fullName>
    </submittedName>
</protein>
<reference evidence="2 3" key="1">
    <citation type="submission" date="2020-03" db="EMBL/GenBank/DDBJ databases">
        <title>Genomic Encyclopedia of Type Strains, Phase IV (KMG-IV): sequencing the most valuable type-strain genomes for metagenomic binning, comparative biology and taxonomic classification.</title>
        <authorList>
            <person name="Goeker M."/>
        </authorList>
    </citation>
    <scope>NUCLEOTIDE SEQUENCE [LARGE SCALE GENOMIC DNA]</scope>
    <source>
        <strain evidence="2 3">DSM 29762</strain>
    </source>
</reference>
<dbReference type="Gene3D" id="1.25.40.10">
    <property type="entry name" value="Tetratricopeptide repeat domain"/>
    <property type="match status" value="1"/>
</dbReference>
<evidence type="ECO:0000256" key="1">
    <source>
        <dbReference type="SAM" id="SignalP"/>
    </source>
</evidence>
<gene>
    <name evidence="2" type="ORF">GGR42_002588</name>
</gene>
<organism evidence="2 3">
    <name type="scientific">Saonia flava</name>
    <dbReference type="NCBI Taxonomy" id="523696"/>
    <lineage>
        <taxon>Bacteria</taxon>
        <taxon>Pseudomonadati</taxon>
        <taxon>Bacteroidota</taxon>
        <taxon>Flavobacteriia</taxon>
        <taxon>Flavobacteriales</taxon>
        <taxon>Flavobacteriaceae</taxon>
        <taxon>Saonia</taxon>
    </lineage>
</organism>
<evidence type="ECO:0000313" key="3">
    <source>
        <dbReference type="Proteomes" id="UP000590442"/>
    </source>
</evidence>
<keyword evidence="1" id="KW-0732">Signal</keyword>
<feature type="chain" id="PRO_5032868068" evidence="1">
    <location>
        <begin position="19"/>
        <end position="206"/>
    </location>
</feature>
<comment type="caution">
    <text evidence="2">The sequence shown here is derived from an EMBL/GenBank/DDBJ whole genome shotgun (WGS) entry which is preliminary data.</text>
</comment>
<dbReference type="RefSeq" id="WP_167964775.1">
    <property type="nucleotide sequence ID" value="NZ_JAATJJ010000002.1"/>
</dbReference>
<dbReference type="EMBL" id="JAATJJ010000002">
    <property type="protein sequence ID" value="NJB72097.1"/>
    <property type="molecule type" value="Genomic_DNA"/>
</dbReference>
<dbReference type="Proteomes" id="UP000590442">
    <property type="component" value="Unassembled WGS sequence"/>
</dbReference>
<keyword evidence="3" id="KW-1185">Reference proteome</keyword>
<sequence length="206" mass="23104">MKKTITLFFLLVVTLLSAQDQYTKGMEKAFQFWGEGKTTEASNLFERIAMAEMDNWLPNYYLAQVNTVAAFTEKDKEKLAQLLGKAQEAIDIAKAISPDNVEIMVQQAMIHTAWVASDGATYGMTLSPKIVAIYNKALAMAPDNPRVVLNKAEWDMGSASYFGQDTTPYCKDIERSLELFANFKPESPFYPSWGKERAETVLANCK</sequence>
<evidence type="ECO:0000313" key="2">
    <source>
        <dbReference type="EMBL" id="NJB72097.1"/>
    </source>
</evidence>